<protein>
    <submittedName>
        <fullName evidence="1">Uncharacterized protein</fullName>
    </submittedName>
</protein>
<name>A0A016W7C4_9BILA</name>
<sequence length="96" mass="10264">MPARVTASGSPTAWVDSSFRIDGALMVTAMQTLAAAKRAELKRPQETLVVGGHPGEALSVEKVVQNNGCRSTSITSPLSWGRRENELRKNIKAGES</sequence>
<dbReference type="AlphaFoldDB" id="A0A016W7C4"/>
<keyword evidence="2" id="KW-1185">Reference proteome</keyword>
<evidence type="ECO:0000313" key="1">
    <source>
        <dbReference type="EMBL" id="EYC35744.1"/>
    </source>
</evidence>
<proteinExistence type="predicted"/>
<reference evidence="2" key="1">
    <citation type="journal article" date="2015" name="Nat. Genet.">
        <title>The genome and transcriptome of the zoonotic hookworm Ancylostoma ceylanicum identify infection-specific gene families.</title>
        <authorList>
            <person name="Schwarz E.M."/>
            <person name="Hu Y."/>
            <person name="Antoshechkin I."/>
            <person name="Miller M.M."/>
            <person name="Sternberg P.W."/>
            <person name="Aroian R.V."/>
        </authorList>
    </citation>
    <scope>NUCLEOTIDE SEQUENCE</scope>
    <source>
        <strain evidence="2">HY135</strain>
    </source>
</reference>
<accession>A0A016W7C4</accession>
<dbReference type="Proteomes" id="UP000024635">
    <property type="component" value="Unassembled WGS sequence"/>
</dbReference>
<evidence type="ECO:0000313" key="2">
    <source>
        <dbReference type="Proteomes" id="UP000024635"/>
    </source>
</evidence>
<dbReference type="EMBL" id="JARK01000590">
    <property type="protein sequence ID" value="EYC35744.1"/>
    <property type="molecule type" value="Genomic_DNA"/>
</dbReference>
<comment type="caution">
    <text evidence="1">The sequence shown here is derived from an EMBL/GenBank/DDBJ whole genome shotgun (WGS) entry which is preliminary data.</text>
</comment>
<organism evidence="1 2">
    <name type="scientific">Ancylostoma ceylanicum</name>
    <dbReference type="NCBI Taxonomy" id="53326"/>
    <lineage>
        <taxon>Eukaryota</taxon>
        <taxon>Metazoa</taxon>
        <taxon>Ecdysozoa</taxon>
        <taxon>Nematoda</taxon>
        <taxon>Chromadorea</taxon>
        <taxon>Rhabditida</taxon>
        <taxon>Rhabditina</taxon>
        <taxon>Rhabditomorpha</taxon>
        <taxon>Strongyloidea</taxon>
        <taxon>Ancylostomatidae</taxon>
        <taxon>Ancylostomatinae</taxon>
        <taxon>Ancylostoma</taxon>
    </lineage>
</organism>
<gene>
    <name evidence="1" type="primary">Acey_s0990.g3307</name>
    <name evidence="1" type="ORF">Y032_0990g3307</name>
</gene>